<comment type="caution">
    <text evidence="4">The sequence shown here is derived from an EMBL/GenBank/DDBJ whole genome shotgun (WGS) entry which is preliminary data.</text>
</comment>
<keyword evidence="5" id="KW-1185">Reference proteome</keyword>
<dbReference type="EMBL" id="SNWQ01000040">
    <property type="protein sequence ID" value="TDO30178.1"/>
    <property type="molecule type" value="Genomic_DNA"/>
</dbReference>
<evidence type="ECO:0000256" key="1">
    <source>
        <dbReference type="ARBA" id="ARBA00023125"/>
    </source>
</evidence>
<dbReference type="InterPro" id="IPR050109">
    <property type="entry name" value="HTH-type_TetR-like_transc_reg"/>
</dbReference>
<dbReference type="GO" id="GO:0003700">
    <property type="term" value="F:DNA-binding transcription factor activity"/>
    <property type="evidence" value="ECO:0007669"/>
    <property type="project" value="TreeGrafter"/>
</dbReference>
<gene>
    <name evidence="4" type="ORF">EV643_1409</name>
</gene>
<dbReference type="RefSeq" id="WP_133805720.1">
    <property type="nucleotide sequence ID" value="NZ_SNWQ01000040.1"/>
</dbReference>
<name>A0A4V3C5K0_9ACTN</name>
<dbReference type="PROSITE" id="PS50977">
    <property type="entry name" value="HTH_TETR_2"/>
    <property type="match status" value="1"/>
</dbReference>
<dbReference type="Pfam" id="PF00440">
    <property type="entry name" value="TetR_N"/>
    <property type="match status" value="1"/>
</dbReference>
<feature type="domain" description="HTH tetR-type" evidence="3">
    <location>
        <begin position="11"/>
        <end position="69"/>
    </location>
</feature>
<evidence type="ECO:0000313" key="5">
    <source>
        <dbReference type="Proteomes" id="UP000295388"/>
    </source>
</evidence>
<proteinExistence type="predicted"/>
<dbReference type="InterPro" id="IPR036271">
    <property type="entry name" value="Tet_transcr_reg_TetR-rel_C_sf"/>
</dbReference>
<sequence>MTSTTRRRDAVENRERILQVGRQVLAASPDASLADIAQAAGVVRRTVYAHFPTREALLQTVAEEAAASVRDVLASLDTGDKPAETLARFVVNAWPVVDRYRLLVDLTTQNVAPDGVRDALAGIRADVVRLMRRGQEEGDFTAEVTAEVLAYTQQSLMLGLLAAVTDGVLDESEAAHTAAMLALQAVGVPTARRRKVLGDVRR</sequence>
<dbReference type="SUPFAM" id="SSF48498">
    <property type="entry name" value="Tetracyclin repressor-like, C-terminal domain"/>
    <property type="match status" value="1"/>
</dbReference>
<evidence type="ECO:0000259" key="3">
    <source>
        <dbReference type="PROSITE" id="PS50977"/>
    </source>
</evidence>
<dbReference type="OrthoDB" id="3869819at2"/>
<dbReference type="Proteomes" id="UP000295388">
    <property type="component" value="Unassembled WGS sequence"/>
</dbReference>
<feature type="DNA-binding region" description="H-T-H motif" evidence="2">
    <location>
        <begin position="32"/>
        <end position="51"/>
    </location>
</feature>
<dbReference type="AlphaFoldDB" id="A0A4V3C5K0"/>
<dbReference type="PANTHER" id="PTHR30055:SF223">
    <property type="entry name" value="HTH-TYPE TRANSCRIPTIONAL REGULATOR UIDR"/>
    <property type="match status" value="1"/>
</dbReference>
<dbReference type="PANTHER" id="PTHR30055">
    <property type="entry name" value="HTH-TYPE TRANSCRIPTIONAL REGULATOR RUTR"/>
    <property type="match status" value="1"/>
</dbReference>
<protein>
    <submittedName>
        <fullName evidence="4">TetR family transcriptional regulator</fullName>
    </submittedName>
</protein>
<evidence type="ECO:0000256" key="2">
    <source>
        <dbReference type="PROSITE-ProRule" id="PRU00335"/>
    </source>
</evidence>
<keyword evidence="1 2" id="KW-0238">DNA-binding</keyword>
<organism evidence="4 5">
    <name type="scientific">Kribbella caucasensis</name>
    <dbReference type="NCBI Taxonomy" id="2512215"/>
    <lineage>
        <taxon>Bacteria</taxon>
        <taxon>Bacillati</taxon>
        <taxon>Actinomycetota</taxon>
        <taxon>Actinomycetes</taxon>
        <taxon>Propionibacteriales</taxon>
        <taxon>Kribbellaceae</taxon>
        <taxon>Kribbella</taxon>
    </lineage>
</organism>
<evidence type="ECO:0000313" key="4">
    <source>
        <dbReference type="EMBL" id="TDO30178.1"/>
    </source>
</evidence>
<reference evidence="4 5" key="1">
    <citation type="submission" date="2019-03" db="EMBL/GenBank/DDBJ databases">
        <title>Genomic Encyclopedia of Type Strains, Phase III (KMG-III): the genomes of soil and plant-associated and newly described type strains.</title>
        <authorList>
            <person name="Whitman W."/>
        </authorList>
    </citation>
    <scope>NUCLEOTIDE SEQUENCE [LARGE SCALE GENOMIC DNA]</scope>
    <source>
        <strain evidence="4 5">VKM Ac-2527</strain>
    </source>
</reference>
<dbReference type="Gene3D" id="1.10.357.10">
    <property type="entry name" value="Tetracycline Repressor, domain 2"/>
    <property type="match status" value="1"/>
</dbReference>
<dbReference type="InterPro" id="IPR009057">
    <property type="entry name" value="Homeodomain-like_sf"/>
</dbReference>
<dbReference type="GO" id="GO:0000976">
    <property type="term" value="F:transcription cis-regulatory region binding"/>
    <property type="evidence" value="ECO:0007669"/>
    <property type="project" value="TreeGrafter"/>
</dbReference>
<dbReference type="SUPFAM" id="SSF46689">
    <property type="entry name" value="Homeodomain-like"/>
    <property type="match status" value="1"/>
</dbReference>
<accession>A0A4V3C5K0</accession>
<dbReference type="InterPro" id="IPR001647">
    <property type="entry name" value="HTH_TetR"/>
</dbReference>